<dbReference type="AlphaFoldDB" id="A0AAE1J9K1"/>
<comment type="caution">
    <text evidence="2">The sequence shown here is derived from an EMBL/GenBank/DDBJ whole genome shotgun (WGS) entry which is preliminary data.</text>
</comment>
<dbReference type="Proteomes" id="UP001293593">
    <property type="component" value="Unassembled WGS sequence"/>
</dbReference>
<accession>A0AAE1J9K1</accession>
<keyword evidence="3" id="KW-1185">Reference proteome</keyword>
<evidence type="ECO:0000256" key="1">
    <source>
        <dbReference type="SAM" id="MobiDB-lite"/>
    </source>
</evidence>
<evidence type="ECO:0000313" key="2">
    <source>
        <dbReference type="EMBL" id="KAK4266286.1"/>
    </source>
</evidence>
<organism evidence="2 3">
    <name type="scientific">Acacia crassicarpa</name>
    <name type="common">northern wattle</name>
    <dbReference type="NCBI Taxonomy" id="499986"/>
    <lineage>
        <taxon>Eukaryota</taxon>
        <taxon>Viridiplantae</taxon>
        <taxon>Streptophyta</taxon>
        <taxon>Embryophyta</taxon>
        <taxon>Tracheophyta</taxon>
        <taxon>Spermatophyta</taxon>
        <taxon>Magnoliopsida</taxon>
        <taxon>eudicotyledons</taxon>
        <taxon>Gunneridae</taxon>
        <taxon>Pentapetalae</taxon>
        <taxon>rosids</taxon>
        <taxon>fabids</taxon>
        <taxon>Fabales</taxon>
        <taxon>Fabaceae</taxon>
        <taxon>Caesalpinioideae</taxon>
        <taxon>mimosoid clade</taxon>
        <taxon>Acacieae</taxon>
        <taxon>Acacia</taxon>
    </lineage>
</organism>
<evidence type="ECO:0000313" key="3">
    <source>
        <dbReference type="Proteomes" id="UP001293593"/>
    </source>
</evidence>
<protein>
    <submittedName>
        <fullName evidence="2">Uncharacterized protein</fullName>
    </submittedName>
</protein>
<reference evidence="2" key="1">
    <citation type="submission" date="2023-10" db="EMBL/GenBank/DDBJ databases">
        <title>Chromosome-level genome of the transformable northern wattle, Acacia crassicarpa.</title>
        <authorList>
            <person name="Massaro I."/>
            <person name="Sinha N.R."/>
            <person name="Poethig S."/>
            <person name="Leichty A.R."/>
        </authorList>
    </citation>
    <scope>NUCLEOTIDE SEQUENCE</scope>
    <source>
        <strain evidence="2">Acra3RX</strain>
        <tissue evidence="2">Leaf</tissue>
    </source>
</reference>
<dbReference type="EMBL" id="JAWXYG010000008">
    <property type="protein sequence ID" value="KAK4266286.1"/>
    <property type="molecule type" value="Genomic_DNA"/>
</dbReference>
<gene>
    <name evidence="2" type="ORF">QN277_027233</name>
</gene>
<sequence>MVLGSKPSALVFYFIFFQSPNRLPALNVDSESLSPKRRLARLSVSPSPSSPKPRLSRSHPQTPNLSTLTINPQIPVAQTSQLSPTPIRSVLALSAPNFPSVVGVFRLCSGPSSAVQRGGNQPTERISASM</sequence>
<name>A0AAE1J9K1_9FABA</name>
<proteinExistence type="predicted"/>
<feature type="region of interest" description="Disordered" evidence="1">
    <location>
        <begin position="37"/>
        <end position="68"/>
    </location>
</feature>